<organism evidence="1 2">
    <name type="scientific">Burkholderia cenocepacia</name>
    <dbReference type="NCBI Taxonomy" id="95486"/>
    <lineage>
        <taxon>Bacteria</taxon>
        <taxon>Pseudomonadati</taxon>
        <taxon>Pseudomonadota</taxon>
        <taxon>Betaproteobacteria</taxon>
        <taxon>Burkholderiales</taxon>
        <taxon>Burkholderiaceae</taxon>
        <taxon>Burkholderia</taxon>
        <taxon>Burkholderia cepacia complex</taxon>
    </lineage>
</organism>
<name>A0AAN0RZJ1_9BURK</name>
<dbReference type="KEGG" id="bcen:DM39_4770"/>
<dbReference type="AlphaFoldDB" id="A0AAN0RZJ1"/>
<dbReference type="EMBL" id="CP007784">
    <property type="protein sequence ID" value="AIO36927.1"/>
    <property type="molecule type" value="Genomic_DNA"/>
</dbReference>
<evidence type="ECO:0000313" key="2">
    <source>
        <dbReference type="Proteomes" id="UP000029413"/>
    </source>
</evidence>
<keyword evidence="2" id="KW-1185">Reference proteome</keyword>
<dbReference type="Proteomes" id="UP000029413">
    <property type="component" value="Chromosome 2"/>
</dbReference>
<proteinExistence type="predicted"/>
<reference evidence="1 2" key="1">
    <citation type="submission" date="2014-05" db="EMBL/GenBank/DDBJ databases">
        <authorList>
            <person name="Bishop-Lilly K.A."/>
            <person name="Broomall S.M."/>
            <person name="Chain P.S."/>
            <person name="Chertkov O."/>
            <person name="Coyne S.R."/>
            <person name="Daligault H.E."/>
            <person name="Davenport K.W."/>
            <person name="Erkkila T."/>
            <person name="Frey K.G."/>
            <person name="Gibbons H.S."/>
            <person name="Gu W."/>
            <person name="Jaissle J."/>
            <person name="Johnson S.L."/>
            <person name="Koroleva G.I."/>
            <person name="Ladner J.T."/>
            <person name="Lo C.-C."/>
            <person name="Minogue T.D."/>
            <person name="Munk C."/>
            <person name="Palacios G.F."/>
            <person name="Redden C.L."/>
            <person name="Rosenzweig C.N."/>
            <person name="Scholz M.B."/>
            <person name="Teshima H."/>
            <person name="Xu Y."/>
        </authorList>
    </citation>
    <scope>NUCLEOTIDE SEQUENCE [LARGE SCALE GENOMIC DNA]</scope>
    <source>
        <strain evidence="1 2">DDS 22E-1</strain>
    </source>
</reference>
<protein>
    <submittedName>
        <fullName evidence="1">Uncharacterized protein</fullName>
    </submittedName>
</protein>
<evidence type="ECO:0000313" key="1">
    <source>
        <dbReference type="EMBL" id="AIO36927.1"/>
    </source>
</evidence>
<sequence length="85" mass="9826">MNETVQRWKRFDHAKRSCENQFNTNDLVHVQYALAIVLNLNEILREKLHCPAGRRQDSVPIDGVPRGRAQFCVSGFSVVHRKPVQ</sequence>
<accession>A0AAN0RZJ1</accession>
<gene>
    <name evidence="1" type="ORF">DM39_4770</name>
</gene>